<gene>
    <name evidence="2" type="ORF">OSR52_08715</name>
</gene>
<dbReference type="Gene3D" id="3.10.50.30">
    <property type="entry name" value="Transcription elongation factor, GreA/GreB, C-terminal domain"/>
    <property type="match status" value="1"/>
</dbReference>
<evidence type="ECO:0000259" key="1">
    <source>
        <dbReference type="Pfam" id="PF01272"/>
    </source>
</evidence>
<comment type="caution">
    <text evidence="2">The sequence shown here is derived from an EMBL/GenBank/DDBJ whole genome shotgun (WGS) entry which is preliminary data.</text>
</comment>
<keyword evidence="2" id="KW-0251">Elongation factor</keyword>
<name>A0ABT6FS68_9FLAO</name>
<evidence type="ECO:0000313" key="2">
    <source>
        <dbReference type="EMBL" id="MDG3585952.1"/>
    </source>
</evidence>
<dbReference type="Pfam" id="PF01272">
    <property type="entry name" value="GreA_GreB"/>
    <property type="match status" value="1"/>
</dbReference>
<organism evidence="2 3">
    <name type="scientific">Galbibacter pacificus</name>
    <dbReference type="NCBI Taxonomy" id="2996052"/>
    <lineage>
        <taxon>Bacteria</taxon>
        <taxon>Pseudomonadati</taxon>
        <taxon>Bacteroidota</taxon>
        <taxon>Flavobacteriia</taxon>
        <taxon>Flavobacteriales</taxon>
        <taxon>Flavobacteriaceae</taxon>
        <taxon>Galbibacter</taxon>
    </lineage>
</organism>
<proteinExistence type="predicted"/>
<keyword evidence="3" id="KW-1185">Reference proteome</keyword>
<feature type="domain" description="Transcription elongation factor GreA/GreB C-terminal" evidence="1">
    <location>
        <begin position="55"/>
        <end position="123"/>
    </location>
</feature>
<keyword evidence="2" id="KW-0648">Protein biosynthesis</keyword>
<dbReference type="GO" id="GO:0003746">
    <property type="term" value="F:translation elongation factor activity"/>
    <property type="evidence" value="ECO:0007669"/>
    <property type="project" value="UniProtKB-KW"/>
</dbReference>
<reference evidence="2" key="1">
    <citation type="submission" date="2022-11" db="EMBL/GenBank/DDBJ databases">
        <title>High-quality draft genome sequence of Galbibacter sp. strain CMA-7.</title>
        <authorList>
            <person name="Wei L."/>
            <person name="Dong C."/>
            <person name="Shao Z."/>
        </authorList>
    </citation>
    <scope>NUCLEOTIDE SEQUENCE</scope>
    <source>
        <strain evidence="2">CMA-7</strain>
    </source>
</reference>
<dbReference type="Proteomes" id="UP001153642">
    <property type="component" value="Unassembled WGS sequence"/>
</dbReference>
<dbReference type="EMBL" id="JAPMUA010000003">
    <property type="protein sequence ID" value="MDG3585952.1"/>
    <property type="molecule type" value="Genomic_DNA"/>
</dbReference>
<dbReference type="SUPFAM" id="SSF54534">
    <property type="entry name" value="FKBP-like"/>
    <property type="match status" value="1"/>
</dbReference>
<protein>
    <submittedName>
        <fullName evidence="2">GreA/GreB family elongation factor</fullName>
    </submittedName>
</protein>
<evidence type="ECO:0000313" key="3">
    <source>
        <dbReference type="Proteomes" id="UP001153642"/>
    </source>
</evidence>
<accession>A0ABT6FS68</accession>
<sequence>MSEERFLIEKKEYVLLKQAVSLSSHHTPLTENKPVVNLKEKLQRAKIMDDEYMPLDVVRLNTMVTVSLRGGAQRRFLLVMPSPGVCHKDEVSVLSPLGITLLGSSVGRVLSMEKQHLTITHIEQKRMTENSTFNSF</sequence>
<dbReference type="RefSeq" id="WP_277900133.1">
    <property type="nucleotide sequence ID" value="NZ_JAPMUA010000003.1"/>
</dbReference>
<dbReference type="InterPro" id="IPR036953">
    <property type="entry name" value="GreA/GreB_C_sf"/>
</dbReference>
<dbReference type="InterPro" id="IPR001437">
    <property type="entry name" value="Tscrpt_elong_fac_GreA/B_C"/>
</dbReference>